<dbReference type="InterPro" id="IPR001865">
    <property type="entry name" value="Ribosomal_uS2"/>
</dbReference>
<evidence type="ECO:0000256" key="5">
    <source>
        <dbReference type="HAMAP-Rule" id="MF_00291"/>
    </source>
</evidence>
<dbReference type="GO" id="GO:0003735">
    <property type="term" value="F:structural constituent of ribosome"/>
    <property type="evidence" value="ECO:0007669"/>
    <property type="project" value="InterPro"/>
</dbReference>
<dbReference type="GO" id="GO:0006412">
    <property type="term" value="P:translation"/>
    <property type="evidence" value="ECO:0007669"/>
    <property type="project" value="UniProtKB-UniRule"/>
</dbReference>
<comment type="caution">
    <text evidence="8">The sequence shown here is derived from an EMBL/GenBank/DDBJ whole genome shotgun (WGS) entry which is preliminary data.</text>
</comment>
<dbReference type="AlphaFoldDB" id="A0A9D9DID0"/>
<dbReference type="HAMAP" id="MF_00291_B">
    <property type="entry name" value="Ribosomal_uS2_B"/>
    <property type="match status" value="1"/>
</dbReference>
<dbReference type="FunFam" id="1.10.287.610:FF:000001">
    <property type="entry name" value="30S ribosomal protein S2"/>
    <property type="match status" value="1"/>
</dbReference>
<evidence type="ECO:0000256" key="1">
    <source>
        <dbReference type="ARBA" id="ARBA00006242"/>
    </source>
</evidence>
<dbReference type="PANTHER" id="PTHR12534:SF0">
    <property type="entry name" value="SMALL RIBOSOMAL SUBUNIT PROTEIN US2M"/>
    <property type="match status" value="1"/>
</dbReference>
<dbReference type="PRINTS" id="PR00395">
    <property type="entry name" value="RIBOSOMALS2"/>
</dbReference>
<dbReference type="PANTHER" id="PTHR12534">
    <property type="entry name" value="30S RIBOSOMAL PROTEIN S2 PROKARYOTIC AND ORGANELLAR"/>
    <property type="match status" value="1"/>
</dbReference>
<evidence type="ECO:0000313" key="8">
    <source>
        <dbReference type="EMBL" id="MBO8428267.1"/>
    </source>
</evidence>
<evidence type="ECO:0000256" key="3">
    <source>
        <dbReference type="ARBA" id="ARBA00023274"/>
    </source>
</evidence>
<dbReference type="CDD" id="cd01425">
    <property type="entry name" value="RPS2"/>
    <property type="match status" value="1"/>
</dbReference>
<dbReference type="Proteomes" id="UP000823613">
    <property type="component" value="Unassembled WGS sequence"/>
</dbReference>
<reference evidence="8" key="2">
    <citation type="journal article" date="2021" name="PeerJ">
        <title>Extensive microbial diversity within the chicken gut microbiome revealed by metagenomics and culture.</title>
        <authorList>
            <person name="Gilroy R."/>
            <person name="Ravi A."/>
            <person name="Getino M."/>
            <person name="Pursley I."/>
            <person name="Horton D.L."/>
            <person name="Alikhan N.F."/>
            <person name="Baker D."/>
            <person name="Gharbi K."/>
            <person name="Hall N."/>
            <person name="Watson M."/>
            <person name="Adriaenssens E.M."/>
            <person name="Foster-Nyarko E."/>
            <person name="Jarju S."/>
            <person name="Secka A."/>
            <person name="Antonio M."/>
            <person name="Oren A."/>
            <person name="Chaudhuri R.R."/>
            <person name="La Ragione R."/>
            <person name="Hildebrand F."/>
            <person name="Pallen M.J."/>
        </authorList>
    </citation>
    <scope>NUCLEOTIDE SEQUENCE</scope>
    <source>
        <strain evidence="8">11159</strain>
    </source>
</reference>
<protein>
    <recommendedName>
        <fullName evidence="4 5">Small ribosomal subunit protein uS2</fullName>
    </recommendedName>
</protein>
<feature type="region of interest" description="Disordered" evidence="7">
    <location>
        <begin position="260"/>
        <end position="312"/>
    </location>
</feature>
<accession>A0A9D9DID0</accession>
<sequence>MEKLVHDDNAPIITIKKLLEAGVHYGHQTKKWNPKMKPYIYCAKNGTSIIDLNKSKAGIEESYNKIKEIVEEGGKILIVGTKDQAKEIVKEQAERSGAFYVNNRWLGGILTNFKTIQTRIRKLKELEASEEEGAWDNLPKKEASKLRKEKEKLFSNLEGIKEMRKVPNAVIVADPISEHNAVTEANKLNIPVFAICDTNCNPDPVNYVIPGNDDANKSITLILTVLCDAIVEAKGGLPEIAYTKDEGEEATMKDALRQADREHALRLAARRELQRERAEKEKERQKKLQETRNNAQNKEEASKQTSQTEEAK</sequence>
<dbReference type="Gene3D" id="1.10.287.610">
    <property type="entry name" value="Helix hairpin bin"/>
    <property type="match status" value="1"/>
</dbReference>
<dbReference type="EMBL" id="JADIMY010000130">
    <property type="protein sequence ID" value="MBO8428267.1"/>
    <property type="molecule type" value="Genomic_DNA"/>
</dbReference>
<dbReference type="NCBIfam" id="TIGR01011">
    <property type="entry name" value="rpsB_bact"/>
    <property type="match status" value="1"/>
</dbReference>
<dbReference type="InterPro" id="IPR018130">
    <property type="entry name" value="Ribosomal_uS2_CS"/>
</dbReference>
<organism evidence="8 9">
    <name type="scientific">Candidatus Onthovivens merdipullorum</name>
    <dbReference type="NCBI Taxonomy" id="2840889"/>
    <lineage>
        <taxon>Bacteria</taxon>
        <taxon>Bacillati</taxon>
        <taxon>Bacillota</taxon>
        <taxon>Bacilli</taxon>
        <taxon>Bacillales</taxon>
        <taxon>Candidatus Onthovivens</taxon>
    </lineage>
</organism>
<dbReference type="PROSITE" id="PS00963">
    <property type="entry name" value="RIBOSOMAL_S2_2"/>
    <property type="match status" value="1"/>
</dbReference>
<reference evidence="8" key="1">
    <citation type="submission" date="2020-10" db="EMBL/GenBank/DDBJ databases">
        <authorList>
            <person name="Gilroy R."/>
        </authorList>
    </citation>
    <scope>NUCLEOTIDE SEQUENCE</scope>
    <source>
        <strain evidence="8">11159</strain>
    </source>
</reference>
<keyword evidence="2 5" id="KW-0689">Ribosomal protein</keyword>
<name>A0A9D9DID0_9BACL</name>
<dbReference type="Pfam" id="PF00318">
    <property type="entry name" value="Ribosomal_S2"/>
    <property type="match status" value="1"/>
</dbReference>
<proteinExistence type="inferred from homology"/>
<comment type="similarity">
    <text evidence="1 5 6">Belongs to the universal ribosomal protein uS2 family.</text>
</comment>
<dbReference type="Gene3D" id="3.40.50.10490">
    <property type="entry name" value="Glucose-6-phosphate isomerase like protein, domain 1"/>
    <property type="match status" value="1"/>
</dbReference>
<dbReference type="GO" id="GO:0022627">
    <property type="term" value="C:cytosolic small ribosomal subunit"/>
    <property type="evidence" value="ECO:0007669"/>
    <property type="project" value="TreeGrafter"/>
</dbReference>
<feature type="compositionally biased region" description="Polar residues" evidence="7">
    <location>
        <begin position="303"/>
        <end position="312"/>
    </location>
</feature>
<evidence type="ECO:0000256" key="6">
    <source>
        <dbReference type="RuleBase" id="RU003631"/>
    </source>
</evidence>
<evidence type="ECO:0000256" key="7">
    <source>
        <dbReference type="SAM" id="MobiDB-lite"/>
    </source>
</evidence>
<dbReference type="InterPro" id="IPR005706">
    <property type="entry name" value="Ribosomal_uS2_bac/mit/plastid"/>
</dbReference>
<dbReference type="InterPro" id="IPR023591">
    <property type="entry name" value="Ribosomal_uS2_flav_dom_sf"/>
</dbReference>
<gene>
    <name evidence="5 8" type="primary">rpsB</name>
    <name evidence="8" type="ORF">IAC58_06975</name>
</gene>
<keyword evidence="3 5" id="KW-0687">Ribonucleoprotein</keyword>
<feature type="compositionally biased region" description="Basic and acidic residues" evidence="7">
    <location>
        <begin position="260"/>
        <end position="290"/>
    </location>
</feature>
<evidence type="ECO:0000256" key="2">
    <source>
        <dbReference type="ARBA" id="ARBA00022980"/>
    </source>
</evidence>
<dbReference type="SUPFAM" id="SSF52313">
    <property type="entry name" value="Ribosomal protein S2"/>
    <property type="match status" value="1"/>
</dbReference>
<evidence type="ECO:0000256" key="4">
    <source>
        <dbReference type="ARBA" id="ARBA00035256"/>
    </source>
</evidence>
<evidence type="ECO:0000313" key="9">
    <source>
        <dbReference type="Proteomes" id="UP000823613"/>
    </source>
</evidence>